<reference evidence="2 3" key="1">
    <citation type="submission" date="2013-03" db="EMBL/GenBank/DDBJ databases">
        <title>The Genome Sequence of Cladophialophora psammophila CBS 110553.</title>
        <authorList>
            <consortium name="The Broad Institute Genomics Platform"/>
            <person name="Cuomo C."/>
            <person name="de Hoog S."/>
            <person name="Gorbushina A."/>
            <person name="Walker B."/>
            <person name="Young S.K."/>
            <person name="Zeng Q."/>
            <person name="Gargeya S."/>
            <person name="Fitzgerald M."/>
            <person name="Haas B."/>
            <person name="Abouelleil A."/>
            <person name="Allen A.W."/>
            <person name="Alvarado L."/>
            <person name="Arachchi H.M."/>
            <person name="Berlin A.M."/>
            <person name="Chapman S.B."/>
            <person name="Gainer-Dewar J."/>
            <person name="Goldberg J."/>
            <person name="Griggs A."/>
            <person name="Gujja S."/>
            <person name="Hansen M."/>
            <person name="Howarth C."/>
            <person name="Imamovic A."/>
            <person name="Ireland A."/>
            <person name="Larimer J."/>
            <person name="McCowan C."/>
            <person name="Murphy C."/>
            <person name="Pearson M."/>
            <person name="Poon T.W."/>
            <person name="Priest M."/>
            <person name="Roberts A."/>
            <person name="Saif S."/>
            <person name="Shea T."/>
            <person name="Sisk P."/>
            <person name="Sykes S."/>
            <person name="Wortman J."/>
            <person name="Nusbaum C."/>
            <person name="Birren B."/>
        </authorList>
    </citation>
    <scope>NUCLEOTIDE SEQUENCE [LARGE SCALE GENOMIC DNA]</scope>
    <source>
        <strain evidence="2 3">CBS 110553</strain>
    </source>
</reference>
<evidence type="ECO:0000256" key="1">
    <source>
        <dbReference type="SAM" id="MobiDB-lite"/>
    </source>
</evidence>
<sequence length="208" mass="23722">MSLKRASDNSLVGSKDPDRKKRKGFSVGPANLPDGTYRRKTQKIKNDLIQKAKVKKAYAKVKAQEEAAQIERTTTQSHAEGDLVDILPENAPARLELHPDRQAMLERLDVVDPHLQPDKSEAEKPSRNLYTQSRKRPPKQSRYKKEIELAAHHKAKLESKRKAMQAREKEHRAMAKARRPGKDGKIKLGRQGTVLLNRIRRMTDEGKI</sequence>
<dbReference type="AlphaFoldDB" id="W9X6D3"/>
<dbReference type="EMBL" id="AMGX01000005">
    <property type="protein sequence ID" value="EXJ72865.1"/>
    <property type="molecule type" value="Genomic_DNA"/>
</dbReference>
<feature type="region of interest" description="Disordered" evidence="1">
    <location>
        <begin position="1"/>
        <end position="44"/>
    </location>
</feature>
<feature type="compositionally biased region" description="Basic and acidic residues" evidence="1">
    <location>
        <begin position="113"/>
        <end position="126"/>
    </location>
</feature>
<proteinExistence type="predicted"/>
<feature type="compositionally biased region" description="Basic residues" evidence="1">
    <location>
        <begin position="133"/>
        <end position="142"/>
    </location>
</feature>
<evidence type="ECO:0008006" key="4">
    <source>
        <dbReference type="Google" id="ProtNLM"/>
    </source>
</evidence>
<evidence type="ECO:0000313" key="2">
    <source>
        <dbReference type="EMBL" id="EXJ72865.1"/>
    </source>
</evidence>
<dbReference type="eggNOG" id="ENOG502SBYU">
    <property type="taxonomic scope" value="Eukaryota"/>
</dbReference>
<organism evidence="2 3">
    <name type="scientific">Cladophialophora psammophila CBS 110553</name>
    <dbReference type="NCBI Taxonomy" id="1182543"/>
    <lineage>
        <taxon>Eukaryota</taxon>
        <taxon>Fungi</taxon>
        <taxon>Dikarya</taxon>
        <taxon>Ascomycota</taxon>
        <taxon>Pezizomycotina</taxon>
        <taxon>Eurotiomycetes</taxon>
        <taxon>Chaetothyriomycetidae</taxon>
        <taxon>Chaetothyriales</taxon>
        <taxon>Herpotrichiellaceae</taxon>
        <taxon>Cladophialophora</taxon>
    </lineage>
</organism>
<name>W9X6D3_9EURO</name>
<dbReference type="PANTHER" id="PTHR41805:SF1">
    <property type="entry name" value="RRNA-PROCESSING PROTEIN FYV7"/>
    <property type="match status" value="1"/>
</dbReference>
<comment type="caution">
    <text evidence="2">The sequence shown here is derived from an EMBL/GenBank/DDBJ whole genome shotgun (WGS) entry which is preliminary data.</text>
</comment>
<feature type="region of interest" description="Disordered" evidence="1">
    <location>
        <begin position="113"/>
        <end position="190"/>
    </location>
</feature>
<keyword evidence="3" id="KW-1185">Reference proteome</keyword>
<feature type="compositionally biased region" description="Basic and acidic residues" evidence="1">
    <location>
        <begin position="143"/>
        <end position="173"/>
    </location>
</feature>
<protein>
    <recommendedName>
        <fullName evidence="4">rRNA-processing protein FYV7</fullName>
    </recommendedName>
</protein>
<dbReference type="RefSeq" id="XP_007742812.1">
    <property type="nucleotide sequence ID" value="XM_007744622.1"/>
</dbReference>
<dbReference type="PANTHER" id="PTHR41805">
    <property type="entry name" value="EXPRESSED PROTEIN"/>
    <property type="match status" value="1"/>
</dbReference>
<dbReference type="GeneID" id="19188739"/>
<dbReference type="Proteomes" id="UP000019471">
    <property type="component" value="Unassembled WGS sequence"/>
</dbReference>
<accession>W9X6D3</accession>
<evidence type="ECO:0000313" key="3">
    <source>
        <dbReference type="Proteomes" id="UP000019471"/>
    </source>
</evidence>
<dbReference type="OrthoDB" id="2135053at2759"/>
<dbReference type="HOGENOM" id="CLU_076390_0_0_1"/>
<gene>
    <name evidence="2" type="ORF">A1O5_04013</name>
</gene>